<dbReference type="RefSeq" id="XP_030996238.1">
    <property type="nucleotide sequence ID" value="XM_031139717.1"/>
</dbReference>
<dbReference type="GeneID" id="41972666"/>
<protein>
    <submittedName>
        <fullName evidence="1">Uncharacterized protein</fullName>
    </submittedName>
</protein>
<reference evidence="1 2" key="1">
    <citation type="submission" date="2019-06" db="EMBL/GenBank/DDBJ databases">
        <title>Draft genome sequence of the filamentous fungus Phialemoniopsis curvata isolated from diesel fuel.</title>
        <authorList>
            <person name="Varaljay V.A."/>
            <person name="Lyon W.J."/>
            <person name="Crouch A.L."/>
            <person name="Drake C.E."/>
            <person name="Hollomon J.M."/>
            <person name="Nadeau L.J."/>
            <person name="Nunn H.S."/>
            <person name="Stevenson B.S."/>
            <person name="Bojanowski C.L."/>
            <person name="Crookes-Goodson W.J."/>
        </authorList>
    </citation>
    <scope>NUCLEOTIDE SEQUENCE [LARGE SCALE GENOMIC DNA]</scope>
    <source>
        <strain evidence="1 2">D216</strain>
    </source>
</reference>
<sequence>MDAASMNAAAAGVRPPHIVQRHIHAGMADHCIISVQYDGMRFDIHIQPAHFQQSPTEERRCLRYFEGIRDQLGLHRAEVEAQSDPPVPQDFFRKFDEWIVTISRPLFAKYKPVLPPNSIADNVRGGYYGGPLLSQYLFPMAWTGHMECKYGDFSIRIDDRIDSHRGYLTPPKHFVDRLLEEKLWKYAKMVDSARIELQRGGGEEQVFLGRPVTVYADLDGTGRLTLCRFRMFSPQDLAYAEMWLVKYLKMVENGSPTAIKGEQVLAIVSNSDHSFSGMLFA</sequence>
<gene>
    <name evidence="1" type="ORF">E0L32_005219</name>
</gene>
<evidence type="ECO:0000313" key="2">
    <source>
        <dbReference type="Proteomes" id="UP000319257"/>
    </source>
</evidence>
<name>A0A507B455_9PEZI</name>
<dbReference type="InParanoid" id="A0A507B455"/>
<dbReference type="EMBL" id="SKBQ01000027">
    <property type="protein sequence ID" value="TPX14527.1"/>
    <property type="molecule type" value="Genomic_DNA"/>
</dbReference>
<comment type="caution">
    <text evidence="1">The sequence shown here is derived from an EMBL/GenBank/DDBJ whole genome shotgun (WGS) entry which is preliminary data.</text>
</comment>
<dbReference type="STRING" id="1093900.A0A507B455"/>
<evidence type="ECO:0000313" key="1">
    <source>
        <dbReference type="EMBL" id="TPX14527.1"/>
    </source>
</evidence>
<dbReference type="AlphaFoldDB" id="A0A507B455"/>
<proteinExistence type="predicted"/>
<organism evidence="1 2">
    <name type="scientific">Thyridium curvatum</name>
    <dbReference type="NCBI Taxonomy" id="1093900"/>
    <lineage>
        <taxon>Eukaryota</taxon>
        <taxon>Fungi</taxon>
        <taxon>Dikarya</taxon>
        <taxon>Ascomycota</taxon>
        <taxon>Pezizomycotina</taxon>
        <taxon>Sordariomycetes</taxon>
        <taxon>Sordariomycetidae</taxon>
        <taxon>Thyridiales</taxon>
        <taxon>Thyridiaceae</taxon>
        <taxon>Thyridium</taxon>
    </lineage>
</organism>
<dbReference type="Proteomes" id="UP000319257">
    <property type="component" value="Unassembled WGS sequence"/>
</dbReference>
<keyword evidence="2" id="KW-1185">Reference proteome</keyword>
<accession>A0A507B455</accession>